<evidence type="ECO:0000256" key="1">
    <source>
        <dbReference type="SAM" id="MobiDB-lite"/>
    </source>
</evidence>
<gene>
    <name evidence="2" type="ORF">PL8927_10004</name>
</gene>
<dbReference type="EMBL" id="CZCU02000001">
    <property type="protein sequence ID" value="VXD10299.1"/>
    <property type="molecule type" value="Genomic_DNA"/>
</dbReference>
<evidence type="ECO:0000313" key="2">
    <source>
        <dbReference type="EMBL" id="VXD10299.1"/>
    </source>
</evidence>
<feature type="region of interest" description="Disordered" evidence="1">
    <location>
        <begin position="57"/>
        <end position="79"/>
    </location>
</feature>
<dbReference type="RefSeq" id="WP_083616283.1">
    <property type="nucleotide sequence ID" value="NZ_LR734820.1"/>
</dbReference>
<proteinExistence type="predicted"/>
<dbReference type="OrthoDB" id="561483at2"/>
<keyword evidence="3" id="KW-1185">Reference proteome</keyword>
<reference evidence="2" key="1">
    <citation type="submission" date="2019-10" db="EMBL/GenBank/DDBJ databases">
        <authorList>
            <consortium name="Genoscope - CEA"/>
            <person name="William W."/>
        </authorList>
    </citation>
    <scope>NUCLEOTIDE SEQUENCE [LARGE SCALE GENOMIC DNA]</scope>
    <source>
        <strain evidence="2">BBR_PRJEB10992</strain>
    </source>
</reference>
<organism evidence="2 3">
    <name type="scientific">Planktothrix serta PCC 8927</name>
    <dbReference type="NCBI Taxonomy" id="671068"/>
    <lineage>
        <taxon>Bacteria</taxon>
        <taxon>Bacillati</taxon>
        <taxon>Cyanobacteriota</taxon>
        <taxon>Cyanophyceae</taxon>
        <taxon>Oscillatoriophycideae</taxon>
        <taxon>Oscillatoriales</taxon>
        <taxon>Microcoleaceae</taxon>
        <taxon>Planktothrix</taxon>
    </lineage>
</organism>
<comment type="caution">
    <text evidence="2">The sequence shown here is derived from an EMBL/GenBank/DDBJ whole genome shotgun (WGS) entry which is preliminary data.</text>
</comment>
<accession>A0A7Z9BEJ3</accession>
<dbReference type="Proteomes" id="UP000184550">
    <property type="component" value="Unassembled WGS sequence"/>
</dbReference>
<sequence length="312" mass="35965">MPQCPICHTEYESSQDNNSCSDCGWPFSGTVQQYQEWGEGFFEKFLVIKTKLSLEQESSSGESDDDCEASEEESSEESKDNKKFIEDIFFIFPQIKYLVNHQDKIEYLVNHQDEIDTILKEFPELKNNIEKQRPPLVTNDSLVSDSDLESWDDLGLPPPKTVSTSEPGFAGLDILNKSETSPMSLEPTEQKIITDYNSNPKQFGQSSLEVGITEKTFSNQRLGSQEKITFQPEIRGTYWIFGDSGYFYLLINKTTKINQFNFDYIKEVFDCYNEKENQNYKNFKLVKPAQVSKLNQGGELFQLEQKGTLEFY</sequence>
<evidence type="ECO:0000313" key="3">
    <source>
        <dbReference type="Proteomes" id="UP000184550"/>
    </source>
</evidence>
<dbReference type="AlphaFoldDB" id="A0A7Z9BEJ3"/>
<feature type="compositionally biased region" description="Acidic residues" evidence="1">
    <location>
        <begin position="62"/>
        <end position="75"/>
    </location>
</feature>
<name>A0A7Z9BEJ3_9CYAN</name>
<protein>
    <submittedName>
        <fullName evidence="2">Uncharacterized protein</fullName>
    </submittedName>
</protein>